<evidence type="ECO:0000256" key="4">
    <source>
        <dbReference type="ARBA" id="ARBA00023163"/>
    </source>
</evidence>
<dbReference type="AlphaFoldDB" id="A0AAU7XJE9"/>
<dbReference type="Pfam" id="PF03466">
    <property type="entry name" value="LysR_substrate"/>
    <property type="match status" value="1"/>
</dbReference>
<accession>A0AAU7XJE9</accession>
<keyword evidence="4" id="KW-0804">Transcription</keyword>
<feature type="domain" description="HTH lysR-type" evidence="5">
    <location>
        <begin position="6"/>
        <end position="63"/>
    </location>
</feature>
<dbReference type="SUPFAM" id="SSF46785">
    <property type="entry name" value="Winged helix' DNA-binding domain"/>
    <property type="match status" value="1"/>
</dbReference>
<evidence type="ECO:0000259" key="5">
    <source>
        <dbReference type="PROSITE" id="PS50931"/>
    </source>
</evidence>
<organism evidence="6">
    <name type="scientific">Vreelandella sp. SM1641</name>
    <dbReference type="NCBI Taxonomy" id="3126101"/>
    <lineage>
        <taxon>Bacteria</taxon>
        <taxon>Pseudomonadati</taxon>
        <taxon>Pseudomonadota</taxon>
        <taxon>Gammaproteobacteria</taxon>
        <taxon>Oceanospirillales</taxon>
        <taxon>Halomonadaceae</taxon>
        <taxon>Vreelandella</taxon>
    </lineage>
</organism>
<dbReference type="InterPro" id="IPR005119">
    <property type="entry name" value="LysR_subst-bd"/>
</dbReference>
<dbReference type="SUPFAM" id="SSF53850">
    <property type="entry name" value="Periplasmic binding protein-like II"/>
    <property type="match status" value="1"/>
</dbReference>
<sequence length="290" mass="32067">MNEQHIRWDDLQIVLAIAEAGSLSGASRTLRISHATVFRRLSEMEHRLGVTLFERGRTGYTPTLAGDDLAASAKRVQGEINGAERRIIGQDLTLTGSLRITTTDTLFTGLLSPLLASFRQTYPAITLEVVISNQLQSLSRREADIAIRPTRQPPETLVGRKISDITQAIYGQKALWQNAPLPLDPTSLPTENWIGPDVHLGDATLEKWMMDKRAAYRVDSMLGMQSAVRHGAGIAVLPCYLGDADAALLRLSEPIEALTTQLWQLTHPDLRHVARIRAFMEAMTEGVRGR</sequence>
<protein>
    <submittedName>
        <fullName evidence="6">LysR family transcriptional regulator</fullName>
    </submittedName>
</protein>
<dbReference type="InterPro" id="IPR036390">
    <property type="entry name" value="WH_DNA-bd_sf"/>
</dbReference>
<name>A0AAU7XJE9_9GAMM</name>
<evidence type="ECO:0000256" key="3">
    <source>
        <dbReference type="ARBA" id="ARBA00023125"/>
    </source>
</evidence>
<dbReference type="Pfam" id="PF00126">
    <property type="entry name" value="HTH_1"/>
    <property type="match status" value="1"/>
</dbReference>
<evidence type="ECO:0000256" key="1">
    <source>
        <dbReference type="ARBA" id="ARBA00009437"/>
    </source>
</evidence>
<reference evidence="6" key="1">
    <citation type="submission" date="2024-02" db="EMBL/GenBank/DDBJ databases">
        <title>Complete genome sequence of Vreelandella sp. SM1641, a marine exopolysaccharide-producing bacterium isolated from deep-sea hydrothermal sediment of the southwest Indian Ocean.</title>
        <authorList>
            <person name="Zhu H."/>
            <person name="Sun M."/>
        </authorList>
    </citation>
    <scope>NUCLEOTIDE SEQUENCE</scope>
    <source>
        <strain evidence="6">SM1641</strain>
    </source>
</reference>
<proteinExistence type="inferred from homology"/>
<dbReference type="GO" id="GO:0003700">
    <property type="term" value="F:DNA-binding transcription factor activity"/>
    <property type="evidence" value="ECO:0007669"/>
    <property type="project" value="InterPro"/>
</dbReference>
<dbReference type="InterPro" id="IPR058163">
    <property type="entry name" value="LysR-type_TF_proteobact-type"/>
</dbReference>
<dbReference type="PANTHER" id="PTHR30537:SF3">
    <property type="entry name" value="TRANSCRIPTIONAL REGULATORY PROTEIN"/>
    <property type="match status" value="1"/>
</dbReference>
<comment type="similarity">
    <text evidence="1">Belongs to the LysR transcriptional regulatory family.</text>
</comment>
<dbReference type="EMBL" id="CP158484">
    <property type="protein sequence ID" value="XBY57548.1"/>
    <property type="molecule type" value="Genomic_DNA"/>
</dbReference>
<dbReference type="InterPro" id="IPR000847">
    <property type="entry name" value="LysR_HTH_N"/>
</dbReference>
<dbReference type="GO" id="GO:0043565">
    <property type="term" value="F:sequence-specific DNA binding"/>
    <property type="evidence" value="ECO:0007669"/>
    <property type="project" value="TreeGrafter"/>
</dbReference>
<keyword evidence="2" id="KW-0805">Transcription regulation</keyword>
<dbReference type="Gene3D" id="1.10.10.10">
    <property type="entry name" value="Winged helix-like DNA-binding domain superfamily/Winged helix DNA-binding domain"/>
    <property type="match status" value="1"/>
</dbReference>
<dbReference type="InterPro" id="IPR036388">
    <property type="entry name" value="WH-like_DNA-bd_sf"/>
</dbReference>
<keyword evidence="3" id="KW-0238">DNA-binding</keyword>
<dbReference type="KEGG" id="vrs:V8F66_14740"/>
<evidence type="ECO:0000256" key="2">
    <source>
        <dbReference type="ARBA" id="ARBA00023015"/>
    </source>
</evidence>
<evidence type="ECO:0000313" key="6">
    <source>
        <dbReference type="EMBL" id="XBY57548.1"/>
    </source>
</evidence>
<dbReference type="PANTHER" id="PTHR30537">
    <property type="entry name" value="HTH-TYPE TRANSCRIPTIONAL REGULATOR"/>
    <property type="match status" value="1"/>
</dbReference>
<dbReference type="Gene3D" id="3.40.190.290">
    <property type="match status" value="1"/>
</dbReference>
<dbReference type="PROSITE" id="PS50931">
    <property type="entry name" value="HTH_LYSR"/>
    <property type="match status" value="1"/>
</dbReference>
<dbReference type="RefSeq" id="WP_350359434.1">
    <property type="nucleotide sequence ID" value="NZ_CP158484.1"/>
</dbReference>
<dbReference type="GO" id="GO:0006351">
    <property type="term" value="P:DNA-templated transcription"/>
    <property type="evidence" value="ECO:0007669"/>
    <property type="project" value="TreeGrafter"/>
</dbReference>
<gene>
    <name evidence="6" type="ORF">V8F66_14740</name>
</gene>